<protein>
    <submittedName>
        <fullName evidence="1">Uncharacterized protein</fullName>
    </submittedName>
</protein>
<sequence>MTENIRKLIHIPASKYKLRAKVGFSWFLSDEDKKSFYLICQMLTVSLFPLHLRR</sequence>
<organism evidence="1 2">
    <name type="scientific">Aggregatibacter aphrophilus</name>
    <name type="common">Haemophilus aphrophilus</name>
    <dbReference type="NCBI Taxonomy" id="732"/>
    <lineage>
        <taxon>Bacteria</taxon>
        <taxon>Pseudomonadati</taxon>
        <taxon>Pseudomonadota</taxon>
        <taxon>Gammaproteobacteria</taxon>
        <taxon>Pasteurellales</taxon>
        <taxon>Pasteurellaceae</taxon>
        <taxon>Aggregatibacter</taxon>
    </lineage>
</organism>
<dbReference type="Proteomes" id="UP000253728">
    <property type="component" value="Unassembled WGS sequence"/>
</dbReference>
<dbReference type="AlphaFoldDB" id="A0A336N8K9"/>
<dbReference type="EMBL" id="UFSP01000004">
    <property type="protein sequence ID" value="SSZ30491.1"/>
    <property type="molecule type" value="Genomic_DNA"/>
</dbReference>
<accession>A0A336N8K9</accession>
<evidence type="ECO:0000313" key="1">
    <source>
        <dbReference type="EMBL" id="SSZ30491.1"/>
    </source>
</evidence>
<reference evidence="1 2" key="1">
    <citation type="submission" date="2018-06" db="EMBL/GenBank/DDBJ databases">
        <authorList>
            <consortium name="Pathogen Informatics"/>
            <person name="Doyle S."/>
        </authorList>
    </citation>
    <scope>NUCLEOTIDE SEQUENCE [LARGE SCALE GENOMIC DNA]</scope>
    <source>
        <strain evidence="1 2">NCTC5908</strain>
    </source>
</reference>
<proteinExistence type="predicted"/>
<evidence type="ECO:0000313" key="2">
    <source>
        <dbReference type="Proteomes" id="UP000253728"/>
    </source>
</evidence>
<name>A0A336N8K9_AGGAP</name>
<gene>
    <name evidence="1" type="ORF">NCTC5908_02321</name>
</gene>